<reference evidence="2 3" key="1">
    <citation type="journal article" date="2018" name="Nat. Ecol. Evol.">
        <title>Pezizomycetes genomes reveal the molecular basis of ectomycorrhizal truffle lifestyle.</title>
        <authorList>
            <person name="Murat C."/>
            <person name="Payen T."/>
            <person name="Noel B."/>
            <person name="Kuo A."/>
            <person name="Morin E."/>
            <person name="Chen J."/>
            <person name="Kohler A."/>
            <person name="Krizsan K."/>
            <person name="Balestrini R."/>
            <person name="Da Silva C."/>
            <person name="Montanini B."/>
            <person name="Hainaut M."/>
            <person name="Levati E."/>
            <person name="Barry K.W."/>
            <person name="Belfiori B."/>
            <person name="Cichocki N."/>
            <person name="Clum A."/>
            <person name="Dockter R.B."/>
            <person name="Fauchery L."/>
            <person name="Guy J."/>
            <person name="Iotti M."/>
            <person name="Le Tacon F."/>
            <person name="Lindquist E.A."/>
            <person name="Lipzen A."/>
            <person name="Malagnac F."/>
            <person name="Mello A."/>
            <person name="Molinier V."/>
            <person name="Miyauchi S."/>
            <person name="Poulain J."/>
            <person name="Riccioni C."/>
            <person name="Rubini A."/>
            <person name="Sitrit Y."/>
            <person name="Splivallo R."/>
            <person name="Traeger S."/>
            <person name="Wang M."/>
            <person name="Zifcakova L."/>
            <person name="Wipf D."/>
            <person name="Zambonelli A."/>
            <person name="Paolocci F."/>
            <person name="Nowrousian M."/>
            <person name="Ottonello S."/>
            <person name="Baldrian P."/>
            <person name="Spatafora J.W."/>
            <person name="Henrissat B."/>
            <person name="Nagy L.G."/>
            <person name="Aury J.M."/>
            <person name="Wincker P."/>
            <person name="Grigoriev I.V."/>
            <person name="Bonfante P."/>
            <person name="Martin F.M."/>
        </authorList>
    </citation>
    <scope>NUCLEOTIDE SEQUENCE [LARGE SCALE GENOMIC DNA]</scope>
    <source>
        <strain evidence="2 3">CCBAS932</strain>
    </source>
</reference>
<name>A0A3N4KBK3_9PEZI</name>
<dbReference type="AlphaFoldDB" id="A0A3N4KBK3"/>
<organism evidence="2 3">
    <name type="scientific">Morchella conica CCBAS932</name>
    <dbReference type="NCBI Taxonomy" id="1392247"/>
    <lineage>
        <taxon>Eukaryota</taxon>
        <taxon>Fungi</taxon>
        <taxon>Dikarya</taxon>
        <taxon>Ascomycota</taxon>
        <taxon>Pezizomycotina</taxon>
        <taxon>Pezizomycetes</taxon>
        <taxon>Pezizales</taxon>
        <taxon>Morchellaceae</taxon>
        <taxon>Morchella</taxon>
    </lineage>
</organism>
<evidence type="ECO:0000313" key="3">
    <source>
        <dbReference type="Proteomes" id="UP000277580"/>
    </source>
</evidence>
<feature type="region of interest" description="Disordered" evidence="1">
    <location>
        <begin position="1"/>
        <end position="51"/>
    </location>
</feature>
<dbReference type="Proteomes" id="UP000277580">
    <property type="component" value="Unassembled WGS sequence"/>
</dbReference>
<sequence length="187" mass="21159">MASGPERDDPLSTELERFTRMRPSSHPLLKIVGAPERDRKTTSPSRLPLPTSYRRSVNSLEVSADSLAKAYDNPRCNPFNRVGFPAYPTLSARHYNRGHSIKTRSALMIATTLYTTENEFESHHCKDHQQVAAYAHPIHTWTLCHSYLNSLLPDEQTLREPIDTPLPTLSHLNIRRSFASPSCSTSF</sequence>
<evidence type="ECO:0000313" key="2">
    <source>
        <dbReference type="EMBL" id="RPB06692.1"/>
    </source>
</evidence>
<accession>A0A3N4KBK3</accession>
<dbReference type="EMBL" id="ML119236">
    <property type="protein sequence ID" value="RPB06692.1"/>
    <property type="molecule type" value="Genomic_DNA"/>
</dbReference>
<proteinExistence type="predicted"/>
<dbReference type="InParanoid" id="A0A3N4KBK3"/>
<protein>
    <submittedName>
        <fullName evidence="2">Uncharacterized protein</fullName>
    </submittedName>
</protein>
<keyword evidence="3" id="KW-1185">Reference proteome</keyword>
<evidence type="ECO:0000256" key="1">
    <source>
        <dbReference type="SAM" id="MobiDB-lite"/>
    </source>
</evidence>
<feature type="compositionally biased region" description="Basic and acidic residues" evidence="1">
    <location>
        <begin position="1"/>
        <end position="19"/>
    </location>
</feature>
<gene>
    <name evidence="2" type="ORF">P167DRAFT_580156</name>
</gene>